<dbReference type="OrthoDB" id="9875004at2"/>
<reference evidence="2" key="2">
    <citation type="submission" date="2023-11" db="EMBL/GenBank/DDBJ databases">
        <title>MicrobeMod: A computational toolkit for identifying prokaryotic methylation and restriction-modification with nanopore sequencing.</title>
        <authorList>
            <person name="Crits-Christoph A."/>
            <person name="Kang S.C."/>
            <person name="Lee H."/>
            <person name="Ostrov N."/>
        </authorList>
    </citation>
    <scope>NUCLEOTIDE SEQUENCE</scope>
    <source>
        <strain evidence="2">ATCC 51242</strain>
    </source>
</reference>
<organism evidence="1 3">
    <name type="scientific">Rubrobacter radiotolerans</name>
    <name type="common">Arthrobacter radiotolerans</name>
    <dbReference type="NCBI Taxonomy" id="42256"/>
    <lineage>
        <taxon>Bacteria</taxon>
        <taxon>Bacillati</taxon>
        <taxon>Actinomycetota</taxon>
        <taxon>Rubrobacteria</taxon>
        <taxon>Rubrobacterales</taxon>
        <taxon>Rubrobacteraceae</taxon>
        <taxon>Rubrobacter</taxon>
    </lineage>
</organism>
<keyword evidence="3" id="KW-1185">Reference proteome</keyword>
<keyword evidence="1" id="KW-0614">Plasmid</keyword>
<gene>
    <name evidence="1" type="ORF">RradSPS_2783</name>
    <name evidence="2" type="ORF">SIL72_15040</name>
</gene>
<dbReference type="Proteomes" id="UP001281130">
    <property type="component" value="Unassembled WGS sequence"/>
</dbReference>
<evidence type="ECO:0000313" key="1">
    <source>
        <dbReference type="EMBL" id="AHY48066.1"/>
    </source>
</evidence>
<geneLocation type="plasmid" evidence="1">
    <name>1</name>
</geneLocation>
<dbReference type="HOGENOM" id="CLU_1053285_0_0_11"/>
<dbReference type="EMBL" id="JAWXXX010000002">
    <property type="protein sequence ID" value="MDX5895341.1"/>
    <property type="molecule type" value="Genomic_DNA"/>
</dbReference>
<evidence type="ECO:0000313" key="2">
    <source>
        <dbReference type="EMBL" id="MDX5895341.1"/>
    </source>
</evidence>
<reference evidence="1 3" key="1">
    <citation type="submission" date="2014-03" db="EMBL/GenBank/DDBJ databases">
        <title>Complete genome sequence of the Radio-Resistant Rubrobacter radiotolerans RSPS-4.</title>
        <authorList>
            <person name="Egas C.C."/>
            <person name="Barroso C.C."/>
            <person name="Froufe H.J.C."/>
            <person name="Pacheco J.J."/>
            <person name="Albuquerque L.L."/>
            <person name="da Costa M.M.S."/>
        </authorList>
    </citation>
    <scope>NUCLEOTIDE SEQUENCE [LARGE SCALE GENOMIC DNA]</scope>
    <source>
        <strain evidence="1 3">RSPS-4</strain>
        <plasmid evidence="1 3">1</plasmid>
    </source>
</reference>
<name>A0A023X7B0_RUBRA</name>
<dbReference type="EMBL" id="CP007515">
    <property type="protein sequence ID" value="AHY48066.1"/>
    <property type="molecule type" value="Genomic_DNA"/>
</dbReference>
<dbReference type="KEGG" id="rrd:RradSPS_2783"/>
<protein>
    <submittedName>
        <fullName evidence="1">Uncharacterized protein</fullName>
    </submittedName>
</protein>
<dbReference type="Proteomes" id="UP000025229">
    <property type="component" value="Plasmid 1"/>
</dbReference>
<dbReference type="RefSeq" id="WP_041338486.1">
    <property type="nucleotide sequence ID" value="NZ_CP007515.1"/>
</dbReference>
<evidence type="ECO:0000313" key="3">
    <source>
        <dbReference type="Proteomes" id="UP000025229"/>
    </source>
</evidence>
<dbReference type="AlphaFoldDB" id="A0A023X7B0"/>
<proteinExistence type="predicted"/>
<sequence>MEDDSLLTLSAEPWGAFQLRNVHKTNVAWSSYPFLPPTTADGLLASVIEGERWVEGNFHPPRTLRSSPEFSGLAALGGYPSGGHHTRAHLRSHVGTLMSYDGPLWVPPEGVQSAGKKPAIVEDYVCEGLSFLVVGESAILKRLWESVIGRVAPFAKKSVLYFRYEDAPDLTDLRPGEATENTLSLTALPMMELGSMPKHASPYMMPVKSSGTPNNVGRYGVKWSHLNCVWEPGVRIRPGTPTLTTDNGSAISKSLLTAVRQDDA</sequence>
<accession>A0A023X7B0</accession>